<dbReference type="GO" id="GO:0046872">
    <property type="term" value="F:metal ion binding"/>
    <property type="evidence" value="ECO:0007669"/>
    <property type="project" value="UniProtKB-KW"/>
</dbReference>
<gene>
    <name evidence="9" type="ORF">UFOPK4295_01389</name>
</gene>
<dbReference type="HAMAP" id="MF_00372">
    <property type="entry name" value="HutI"/>
    <property type="match status" value="1"/>
</dbReference>
<dbReference type="Gene3D" id="3.20.20.140">
    <property type="entry name" value="Metal-dependent hydrolases"/>
    <property type="match status" value="1"/>
</dbReference>
<comment type="pathway">
    <text evidence="1">Amino-acid degradation.</text>
</comment>
<dbReference type="SUPFAM" id="SSF51338">
    <property type="entry name" value="Composite domain of metallo-dependent hydrolases"/>
    <property type="match status" value="1"/>
</dbReference>
<dbReference type="PANTHER" id="PTHR42752">
    <property type="entry name" value="IMIDAZOLONEPROPIONASE"/>
    <property type="match status" value="1"/>
</dbReference>
<dbReference type="Pfam" id="PF01979">
    <property type="entry name" value="Amidohydro_1"/>
    <property type="match status" value="1"/>
</dbReference>
<dbReference type="InterPro" id="IPR006680">
    <property type="entry name" value="Amidohydro-rel"/>
</dbReference>
<dbReference type="EMBL" id="CAFBQF010000093">
    <property type="protein sequence ID" value="CAB5055752.1"/>
    <property type="molecule type" value="Genomic_DNA"/>
</dbReference>
<dbReference type="NCBIfam" id="TIGR01224">
    <property type="entry name" value="hutI"/>
    <property type="match status" value="1"/>
</dbReference>
<keyword evidence="5" id="KW-0369">Histidine metabolism</keyword>
<name>A0A6J7TRM1_9ZZZZ</name>
<dbReference type="InterPro" id="IPR011059">
    <property type="entry name" value="Metal-dep_hydrolase_composite"/>
</dbReference>
<accession>A0A6J7TRM1</accession>
<dbReference type="GO" id="GO:0019556">
    <property type="term" value="P:L-histidine catabolic process to glutamate and formamide"/>
    <property type="evidence" value="ECO:0007669"/>
    <property type="project" value="InterPro"/>
</dbReference>
<sequence length="386" mass="40560">MSSTVVTGIGELVTNDPTLGDGSLLGLVRDAAFVIEGGKVVWIGASKSAPASDQLIEAGGKSVIPGFVDSHTHAVFGGDRVGDFVGRMTGEKYVAGGIKTTVAATRKAGVDQLHEHTAGIVGELRAGGITTFEIKSGYGLDVQSEAKILDVANEFTQEVTFLGAHVVPAEFASEREHYISLVMGEMLDICAPKAKWIDVFCDTGAFTPEESRRILDAGMARGLLPRLHGNQLGHTGGVQLAVEIDAASVDHCTYLSDGEIGSLAASNTVATLLPGAEFSTRSPYPDARRLYAAGVKVALATDCNPGTSFITSMPWVIATAVREMYFTPAQALHAATFGGSQALRRRDIGHLGVGARADFVILDAPSHEYFAYRPGSNLISRVIAAV</sequence>
<evidence type="ECO:0000259" key="8">
    <source>
        <dbReference type="Pfam" id="PF01979"/>
    </source>
</evidence>
<dbReference type="GO" id="GO:0005737">
    <property type="term" value="C:cytoplasm"/>
    <property type="evidence" value="ECO:0007669"/>
    <property type="project" value="InterPro"/>
</dbReference>
<evidence type="ECO:0000256" key="4">
    <source>
        <dbReference type="ARBA" id="ARBA00022801"/>
    </source>
</evidence>
<evidence type="ECO:0000256" key="5">
    <source>
        <dbReference type="ARBA" id="ARBA00022808"/>
    </source>
</evidence>
<dbReference type="InterPro" id="IPR005920">
    <property type="entry name" value="HutI"/>
</dbReference>
<keyword evidence="4" id="KW-0378">Hydrolase</keyword>
<organism evidence="9">
    <name type="scientific">freshwater metagenome</name>
    <dbReference type="NCBI Taxonomy" id="449393"/>
    <lineage>
        <taxon>unclassified sequences</taxon>
        <taxon>metagenomes</taxon>
        <taxon>ecological metagenomes</taxon>
    </lineage>
</organism>
<dbReference type="SUPFAM" id="SSF51556">
    <property type="entry name" value="Metallo-dependent hydrolases"/>
    <property type="match status" value="1"/>
</dbReference>
<protein>
    <recommendedName>
        <fullName evidence="2">imidazolonepropionase</fullName>
        <ecNumber evidence="2">3.5.2.7</ecNumber>
    </recommendedName>
</protein>
<dbReference type="AlphaFoldDB" id="A0A6J7TRM1"/>
<evidence type="ECO:0000256" key="7">
    <source>
        <dbReference type="ARBA" id="ARBA00023004"/>
    </source>
</evidence>
<reference evidence="9" key="1">
    <citation type="submission" date="2020-05" db="EMBL/GenBank/DDBJ databases">
        <authorList>
            <person name="Chiriac C."/>
            <person name="Salcher M."/>
            <person name="Ghai R."/>
            <person name="Kavagutti S V."/>
        </authorList>
    </citation>
    <scope>NUCLEOTIDE SEQUENCE</scope>
</reference>
<evidence type="ECO:0000313" key="9">
    <source>
        <dbReference type="EMBL" id="CAB5055752.1"/>
    </source>
</evidence>
<dbReference type="EC" id="3.5.2.7" evidence="2"/>
<evidence type="ECO:0000256" key="1">
    <source>
        <dbReference type="ARBA" id="ARBA00005023"/>
    </source>
</evidence>
<feature type="domain" description="Amidohydrolase-related" evidence="8">
    <location>
        <begin position="63"/>
        <end position="366"/>
    </location>
</feature>
<dbReference type="PANTHER" id="PTHR42752:SF1">
    <property type="entry name" value="IMIDAZOLONEPROPIONASE-RELATED"/>
    <property type="match status" value="1"/>
</dbReference>
<evidence type="ECO:0000256" key="2">
    <source>
        <dbReference type="ARBA" id="ARBA00012864"/>
    </source>
</evidence>
<evidence type="ECO:0000256" key="3">
    <source>
        <dbReference type="ARBA" id="ARBA00022723"/>
    </source>
</evidence>
<dbReference type="GO" id="GO:0050480">
    <property type="term" value="F:imidazolonepropionase activity"/>
    <property type="evidence" value="ECO:0007669"/>
    <property type="project" value="UniProtKB-EC"/>
</dbReference>
<dbReference type="InterPro" id="IPR032466">
    <property type="entry name" value="Metal_Hydrolase"/>
</dbReference>
<dbReference type="Gene3D" id="2.30.40.10">
    <property type="entry name" value="Urease, subunit C, domain 1"/>
    <property type="match status" value="1"/>
</dbReference>
<keyword evidence="3" id="KW-0479">Metal-binding</keyword>
<evidence type="ECO:0000256" key="6">
    <source>
        <dbReference type="ARBA" id="ARBA00022833"/>
    </source>
</evidence>
<proteinExistence type="inferred from homology"/>
<keyword evidence="6" id="KW-0862">Zinc</keyword>
<keyword evidence="7" id="KW-0408">Iron</keyword>